<dbReference type="Gene3D" id="3.40.50.850">
    <property type="entry name" value="Isochorismatase-like"/>
    <property type="match status" value="1"/>
</dbReference>
<dbReference type="AlphaFoldDB" id="A0A4Y7TDN7"/>
<feature type="chain" id="PRO_5039810176" evidence="2">
    <location>
        <begin position="21"/>
        <end position="230"/>
    </location>
</feature>
<reference evidence="5 6" key="1">
    <citation type="journal article" date="2019" name="Nat. Ecol. Evol.">
        <title>Megaphylogeny resolves global patterns of mushroom evolution.</title>
        <authorList>
            <person name="Varga T."/>
            <person name="Krizsan K."/>
            <person name="Foldi C."/>
            <person name="Dima B."/>
            <person name="Sanchez-Garcia M."/>
            <person name="Sanchez-Ramirez S."/>
            <person name="Szollosi G.J."/>
            <person name="Szarkandi J.G."/>
            <person name="Papp V."/>
            <person name="Albert L."/>
            <person name="Andreopoulos W."/>
            <person name="Angelini C."/>
            <person name="Antonin V."/>
            <person name="Barry K.W."/>
            <person name="Bougher N.L."/>
            <person name="Buchanan P."/>
            <person name="Buyck B."/>
            <person name="Bense V."/>
            <person name="Catcheside P."/>
            <person name="Chovatia M."/>
            <person name="Cooper J."/>
            <person name="Damon W."/>
            <person name="Desjardin D."/>
            <person name="Finy P."/>
            <person name="Geml J."/>
            <person name="Haridas S."/>
            <person name="Hughes K."/>
            <person name="Justo A."/>
            <person name="Karasinski D."/>
            <person name="Kautmanova I."/>
            <person name="Kiss B."/>
            <person name="Kocsube S."/>
            <person name="Kotiranta H."/>
            <person name="LaButti K.M."/>
            <person name="Lechner B.E."/>
            <person name="Liimatainen K."/>
            <person name="Lipzen A."/>
            <person name="Lukacs Z."/>
            <person name="Mihaltcheva S."/>
            <person name="Morgado L.N."/>
            <person name="Niskanen T."/>
            <person name="Noordeloos M.E."/>
            <person name="Ohm R.A."/>
            <person name="Ortiz-Santana B."/>
            <person name="Ovrebo C."/>
            <person name="Racz N."/>
            <person name="Riley R."/>
            <person name="Savchenko A."/>
            <person name="Shiryaev A."/>
            <person name="Soop K."/>
            <person name="Spirin V."/>
            <person name="Szebenyi C."/>
            <person name="Tomsovsky M."/>
            <person name="Tulloss R.E."/>
            <person name="Uehling J."/>
            <person name="Grigoriev I.V."/>
            <person name="Vagvolgyi C."/>
            <person name="Papp T."/>
            <person name="Martin F.M."/>
            <person name="Miettinen O."/>
            <person name="Hibbett D.S."/>
            <person name="Nagy L.G."/>
        </authorList>
    </citation>
    <scope>NUCLEOTIDE SEQUENCE [LARGE SCALE GENOMIC DNA]</scope>
    <source>
        <strain evidence="5 6">FP101781</strain>
    </source>
</reference>
<feature type="signal peptide" evidence="2">
    <location>
        <begin position="1"/>
        <end position="20"/>
    </location>
</feature>
<dbReference type="OrthoDB" id="245563at2759"/>
<protein>
    <submittedName>
        <fullName evidence="5">YcaC protein</fullName>
    </submittedName>
</protein>
<organism evidence="5 6">
    <name type="scientific">Coprinellus micaceus</name>
    <name type="common">Glistening ink-cap mushroom</name>
    <name type="synonym">Coprinus micaceus</name>
    <dbReference type="NCBI Taxonomy" id="71717"/>
    <lineage>
        <taxon>Eukaryota</taxon>
        <taxon>Fungi</taxon>
        <taxon>Dikarya</taxon>
        <taxon>Basidiomycota</taxon>
        <taxon>Agaricomycotina</taxon>
        <taxon>Agaricomycetes</taxon>
        <taxon>Agaricomycetidae</taxon>
        <taxon>Agaricales</taxon>
        <taxon>Agaricineae</taxon>
        <taxon>Psathyrellaceae</taxon>
        <taxon>Coprinellus</taxon>
    </lineage>
</organism>
<name>A0A4Y7TDN7_COPMI</name>
<evidence type="ECO:0000259" key="3">
    <source>
        <dbReference type="Pfam" id="PF00857"/>
    </source>
</evidence>
<dbReference type="PANTHER" id="PTHR43559:SF3">
    <property type="entry name" value="HYDROLASE YCAC-RELATED"/>
    <property type="match status" value="1"/>
</dbReference>
<keyword evidence="6" id="KW-1185">Reference proteome</keyword>
<evidence type="ECO:0000313" key="6">
    <source>
        <dbReference type="Proteomes" id="UP000298030"/>
    </source>
</evidence>
<dbReference type="PANTHER" id="PTHR43559">
    <property type="entry name" value="HYDROLASE YCAC-RELATED"/>
    <property type="match status" value="1"/>
</dbReference>
<dbReference type="Proteomes" id="UP000298030">
    <property type="component" value="Unassembled WGS sequence"/>
</dbReference>
<comment type="similarity">
    <text evidence="1">Belongs to the isochorismatase family.</text>
</comment>
<sequence length="230" mass="24856">MQFLTVVTSILACLNTLVLAQPGTPWVRIDKNDAALLIIDHQLGLFTIVRDQSPVELWNNVLGHAELAKIFNLPAVITSSAEDGPNGKIPEEILTMLPNATVVRRQGEVNAWDSAEFKEAVKATGKKQVILAGITTDVCTTFAALSLNAEGYTVFANADASGAFSKSNADLANEQMRQAGIHVLSAFTIASDLMRDWRSIPGFVEMLPYFSKYYPSYGNLARVHAAASSA</sequence>
<dbReference type="InterPro" id="IPR053152">
    <property type="entry name" value="Hydrolase_YcaC-like"/>
</dbReference>
<comment type="caution">
    <text evidence="5">The sequence shown here is derived from an EMBL/GenBank/DDBJ whole genome shotgun (WGS) entry which is preliminary data.</text>
</comment>
<dbReference type="SUPFAM" id="SSF52499">
    <property type="entry name" value="Isochorismatase-like hydrolases"/>
    <property type="match status" value="1"/>
</dbReference>
<accession>A0A4Y7TDN7</accession>
<evidence type="ECO:0000313" key="5">
    <source>
        <dbReference type="EMBL" id="TEB32074.1"/>
    </source>
</evidence>
<dbReference type="InterPro" id="IPR000868">
    <property type="entry name" value="Isochorismatase-like_dom"/>
</dbReference>
<dbReference type="STRING" id="71717.A0A4Y7TDN7"/>
<evidence type="ECO:0000313" key="4">
    <source>
        <dbReference type="EMBL" id="TEB20876.1"/>
    </source>
</evidence>
<evidence type="ECO:0000256" key="2">
    <source>
        <dbReference type="SAM" id="SignalP"/>
    </source>
</evidence>
<keyword evidence="2" id="KW-0732">Signal</keyword>
<dbReference type="Pfam" id="PF00857">
    <property type="entry name" value="Isochorismatase"/>
    <property type="match status" value="1"/>
</dbReference>
<evidence type="ECO:0000256" key="1">
    <source>
        <dbReference type="ARBA" id="ARBA00006336"/>
    </source>
</evidence>
<feature type="domain" description="Isochorismatase-like" evidence="3">
    <location>
        <begin position="35"/>
        <end position="185"/>
    </location>
</feature>
<dbReference type="InterPro" id="IPR036380">
    <property type="entry name" value="Isochorismatase-like_sf"/>
</dbReference>
<dbReference type="EMBL" id="QPFP01000016">
    <property type="protein sequence ID" value="TEB32074.1"/>
    <property type="molecule type" value="Genomic_DNA"/>
</dbReference>
<proteinExistence type="inferred from homology"/>
<dbReference type="EMBL" id="QPFP01000129">
    <property type="protein sequence ID" value="TEB20876.1"/>
    <property type="molecule type" value="Genomic_DNA"/>
</dbReference>
<gene>
    <name evidence="4" type="ORF">FA13DRAFT_1644050</name>
    <name evidence="5" type="ORF">FA13DRAFT_1709139</name>
</gene>